<gene>
    <name evidence="11" type="primary">Atp5if1</name>
</gene>
<reference evidence="11" key="2">
    <citation type="submission" date="2025-08" db="UniProtKB">
        <authorList>
            <consortium name="Ensembl"/>
        </authorList>
    </citation>
    <scope>IDENTIFICATION</scope>
</reference>
<evidence type="ECO:0000256" key="9">
    <source>
        <dbReference type="RuleBase" id="RU368087"/>
    </source>
</evidence>
<dbReference type="GO" id="GO:1903578">
    <property type="term" value="P:regulation of ATP metabolic process"/>
    <property type="evidence" value="ECO:0007669"/>
    <property type="project" value="Ensembl"/>
</dbReference>
<proteinExistence type="inferred from homology"/>
<dbReference type="GeneTree" id="ENSGT00390000006264"/>
<comment type="function">
    <text evidence="9">Indirectly acts as a regulator of heme synthesis in erythroid tissues: regulates heme synthesis by modulating the mitochondrial pH and redox potential, allowing fech to efficiently catalyze the incorporation of iron into protoporphyrin IX to produce heme.</text>
</comment>
<dbReference type="GO" id="GO:1905091">
    <property type="term" value="P:positive regulation of type 2 mitophagy"/>
    <property type="evidence" value="ECO:0007669"/>
    <property type="project" value="Ensembl"/>
</dbReference>
<dbReference type="GO" id="GO:1903052">
    <property type="term" value="P:positive regulation of proteolysis involved in protein catabolic process"/>
    <property type="evidence" value="ECO:0007669"/>
    <property type="project" value="Ensembl"/>
</dbReference>
<dbReference type="OrthoDB" id="10045676at2759"/>
<dbReference type="RefSeq" id="XP_006975658.1">
    <property type="nucleotide sequence ID" value="XM_006975596.3"/>
</dbReference>
<evidence type="ECO:0000313" key="12">
    <source>
        <dbReference type="Proteomes" id="UP000694547"/>
    </source>
</evidence>
<dbReference type="GO" id="GO:0006783">
    <property type="term" value="P:heme biosynthetic process"/>
    <property type="evidence" value="ECO:0007669"/>
    <property type="project" value="Ensembl"/>
</dbReference>
<dbReference type="GO" id="GO:0051882">
    <property type="term" value="P:mitochondrial depolarization"/>
    <property type="evidence" value="ECO:0007669"/>
    <property type="project" value="Ensembl"/>
</dbReference>
<evidence type="ECO:0000256" key="7">
    <source>
        <dbReference type="ARBA" id="ARBA00026043"/>
    </source>
</evidence>
<feature type="compositionally biased region" description="Basic residues" evidence="10">
    <location>
        <begin position="93"/>
        <end position="107"/>
    </location>
</feature>
<dbReference type="PANTHER" id="PTHR48417:SF1">
    <property type="entry name" value="ATP SYNTHASE F1 SUBUNIT EPSILON"/>
    <property type="match status" value="1"/>
</dbReference>
<name>A0A6I9L2W2_PERMB</name>
<dbReference type="GO" id="GO:0042030">
    <property type="term" value="F:ATPase inhibitor activity"/>
    <property type="evidence" value="ECO:0007669"/>
    <property type="project" value="UniProtKB-UniRule"/>
</dbReference>
<comment type="domain">
    <text evidence="9">Forms an alpha-helical dimer with monomers associated via an antiparallel alpha-helical coiled coil, leaving each N-terminal inhibitory region accessible for interaction with an F1 catalytic domain. The inhibitory N-terminal region binds the alpha(ADP-bound)-beta(ADP-bound) (ATP5F1A-ATP5F1B) interface of F1-ATPase, and also contact the central gamma subunit (ATP5F1C). This dimeric state is favored by pH values below 7.0, and at higher values the dimers associate to form inactive homotetramer, where the inhibitory region is occluded, masking its inhibitory activity.</text>
</comment>
<dbReference type="GO" id="GO:0030218">
    <property type="term" value="P:erythrocyte differentiation"/>
    <property type="evidence" value="ECO:0007669"/>
    <property type="project" value="Ensembl"/>
</dbReference>
<dbReference type="GeneID" id="102924209"/>
<evidence type="ECO:0000256" key="4">
    <source>
        <dbReference type="ARBA" id="ARBA00022946"/>
    </source>
</evidence>
<evidence type="ECO:0000256" key="5">
    <source>
        <dbReference type="ARBA" id="ARBA00023054"/>
    </source>
</evidence>
<keyword evidence="12" id="KW-1185">Reference proteome</keyword>
<comment type="function">
    <text evidence="8">Endogenous F(1)F(o)-ATPase inhibitor limiting ATP depletion when the mitochondrial membrane potential falls below a threshold and the F(1)F(o)-ATP synthase starts hydrolyzing ATP to pump protons out of the mitochondrial matrix. Required to avoid the consumption of cellular ATP when the F(1)F(o)-ATP synthase enzyme acts as an ATP hydrolase. Indirectly acts as a regulator of heme synthesis in erythroid tissues: regulates heme synthesis by modulating the mitochondrial pH and redox potential, allowing FECH to efficiently catalyze the incorporation of iron into protoporphyrin IX to produce heme.</text>
</comment>
<evidence type="ECO:0000256" key="10">
    <source>
        <dbReference type="SAM" id="MobiDB-lite"/>
    </source>
</evidence>
<keyword evidence="6 9" id="KW-0496">Mitochondrion</keyword>
<evidence type="ECO:0000256" key="3">
    <source>
        <dbReference type="ARBA" id="ARBA00019626"/>
    </source>
</evidence>
<dbReference type="Ensembl" id="ENSPEMT00000036334.1">
    <property type="protein sequence ID" value="ENSPEMP00000032032.1"/>
    <property type="gene ID" value="ENSPEMG00000025196.1"/>
</dbReference>
<dbReference type="Pfam" id="PF04568">
    <property type="entry name" value="IATP"/>
    <property type="match status" value="1"/>
</dbReference>
<comment type="subcellular location">
    <subcellularLocation>
        <location evidence="1 9">Mitochondrion</location>
    </subcellularLocation>
</comment>
<evidence type="ECO:0000256" key="6">
    <source>
        <dbReference type="ARBA" id="ARBA00023128"/>
    </source>
</evidence>
<dbReference type="GO" id="GO:0072593">
    <property type="term" value="P:reactive oxygen species metabolic process"/>
    <property type="evidence" value="ECO:0007669"/>
    <property type="project" value="Ensembl"/>
</dbReference>
<dbReference type="GO" id="GO:0043532">
    <property type="term" value="F:angiostatin binding"/>
    <property type="evidence" value="ECO:0007669"/>
    <property type="project" value="Ensembl"/>
</dbReference>
<keyword evidence="5" id="KW-0175">Coiled coil</keyword>
<dbReference type="Proteomes" id="UP000694547">
    <property type="component" value="Chromosome 2"/>
</dbReference>
<dbReference type="GO" id="GO:0051117">
    <property type="term" value="F:ATPase binding"/>
    <property type="evidence" value="ECO:0007669"/>
    <property type="project" value="Ensembl"/>
</dbReference>
<sequence length="107" mass="12445">MASLALAIRGRAGVWAMRVLQTRGYASDSSESMDSGAGSIREAGGAFGRREKAEEERYFREKTKEQLAALRKHHEEEIKHHEEEIERLQKQIDRHKKKIKNLHHHHH</sequence>
<feature type="region of interest" description="Disordered" evidence="10">
    <location>
        <begin position="26"/>
        <end position="58"/>
    </location>
</feature>
<dbReference type="GO" id="GO:1903214">
    <property type="term" value="P:regulation of protein targeting to mitochondrion"/>
    <property type="evidence" value="ECO:0007669"/>
    <property type="project" value="Ensembl"/>
</dbReference>
<dbReference type="PANTHER" id="PTHR48417">
    <property type="entry name" value="ATP SYNTHASE F1 SUBUNIT EPSILON"/>
    <property type="match status" value="1"/>
</dbReference>
<dbReference type="GO" id="GO:0140260">
    <property type="term" value="F:mitochondrial proton-transporting ATP synthase complex binding"/>
    <property type="evidence" value="ECO:0007669"/>
    <property type="project" value="Ensembl"/>
</dbReference>
<dbReference type="Gene3D" id="1.20.5.500">
    <property type="entry name" value="Single helix bin"/>
    <property type="match status" value="2"/>
</dbReference>
<dbReference type="GO" id="GO:0005739">
    <property type="term" value="C:mitochondrion"/>
    <property type="evidence" value="ECO:0007669"/>
    <property type="project" value="UniProtKB-SubCell"/>
</dbReference>
<feature type="compositionally biased region" description="Basic and acidic residues" evidence="10">
    <location>
        <begin position="48"/>
        <end position="58"/>
    </location>
</feature>
<comment type="similarity">
    <text evidence="2 9">Belongs to the ATPase inhibitor family.</text>
</comment>
<accession>A0A6I9L2W2</accession>
<dbReference type="GO" id="GO:0009986">
    <property type="term" value="C:cell surface"/>
    <property type="evidence" value="ECO:0007669"/>
    <property type="project" value="Ensembl"/>
</dbReference>
<dbReference type="GO" id="GO:1901030">
    <property type="term" value="P:positive regulation of mitochondrial outer membrane permeabilization involved in apoptotic signaling pathway"/>
    <property type="evidence" value="ECO:0007669"/>
    <property type="project" value="Ensembl"/>
</dbReference>
<comment type="subunit">
    <text evidence="7 9">Homodimer; represents the active form and is present at a pH value below 6.5. Homotetramer; represents the inactive form and is present at a pH value above 7.0.</text>
</comment>
<dbReference type="AlphaFoldDB" id="A0A6I9L2W2"/>
<feature type="region of interest" description="Disordered" evidence="10">
    <location>
        <begin position="76"/>
        <end position="107"/>
    </location>
</feature>
<protein>
    <recommendedName>
        <fullName evidence="3 9">ATPase inhibitor, mitochondrial</fullName>
    </recommendedName>
    <alternativeName>
        <fullName evidence="9">ATP synthase F1 subunit epsilon</fullName>
    </alternativeName>
</protein>
<organism evidence="11 12">
    <name type="scientific">Peromyscus maniculatus bairdii</name>
    <name type="common">Prairie deer mouse</name>
    <dbReference type="NCBI Taxonomy" id="230844"/>
    <lineage>
        <taxon>Eukaryota</taxon>
        <taxon>Metazoa</taxon>
        <taxon>Chordata</taxon>
        <taxon>Craniata</taxon>
        <taxon>Vertebrata</taxon>
        <taxon>Euteleostomi</taxon>
        <taxon>Mammalia</taxon>
        <taxon>Eutheria</taxon>
        <taxon>Euarchontoglires</taxon>
        <taxon>Glires</taxon>
        <taxon>Rodentia</taxon>
        <taxon>Myomorpha</taxon>
        <taxon>Muroidea</taxon>
        <taxon>Cricetidae</taxon>
        <taxon>Neotominae</taxon>
        <taxon>Peromyscus</taxon>
    </lineage>
</organism>
<dbReference type="SUPFAM" id="SSF64602">
    <property type="entry name" value="F1 ATPase inhibitor, IF1, C-terminal domain"/>
    <property type="match status" value="1"/>
</dbReference>
<evidence type="ECO:0000256" key="1">
    <source>
        <dbReference type="ARBA" id="ARBA00004173"/>
    </source>
</evidence>
<feature type="compositionally biased region" description="Basic and acidic residues" evidence="10">
    <location>
        <begin position="76"/>
        <end position="92"/>
    </location>
</feature>
<reference evidence="11 12" key="1">
    <citation type="submission" date="2018-10" db="EMBL/GenBank/DDBJ databases">
        <title>Improved assembly of the deer mouse Peromyscus maniculatus genome.</title>
        <authorList>
            <person name="Lassance J.-M."/>
            <person name="Hoekstra H.E."/>
        </authorList>
    </citation>
    <scope>NUCLEOTIDE SEQUENCE [LARGE SCALE GENOMIC DNA]</scope>
</reference>
<dbReference type="CTD" id="93974"/>
<keyword evidence="4" id="KW-0809">Transit peptide</keyword>
<dbReference type="InterPro" id="IPR007648">
    <property type="entry name" value="ATPase_inhibitor_mt"/>
</dbReference>
<evidence type="ECO:0000313" key="11">
    <source>
        <dbReference type="Ensembl" id="ENSPEMP00000032032.1"/>
    </source>
</evidence>
<reference evidence="11" key="3">
    <citation type="submission" date="2025-09" db="UniProtKB">
        <authorList>
            <consortium name="Ensembl"/>
        </authorList>
    </citation>
    <scope>IDENTIFICATION</scope>
</reference>
<dbReference type="GO" id="GO:0001937">
    <property type="term" value="P:negative regulation of endothelial cell proliferation"/>
    <property type="evidence" value="ECO:0007669"/>
    <property type="project" value="Ensembl"/>
</dbReference>
<dbReference type="FunFam" id="1.20.5.500:FF:000004">
    <property type="entry name" value="ATPase inhibitor A, mitochondrial"/>
    <property type="match status" value="1"/>
</dbReference>
<evidence type="ECO:0000256" key="2">
    <source>
        <dbReference type="ARBA" id="ARBA00010901"/>
    </source>
</evidence>
<evidence type="ECO:0000256" key="8">
    <source>
        <dbReference type="ARBA" id="ARBA00046200"/>
    </source>
</evidence>